<dbReference type="KEGG" id="ruj:E5Z56_08100"/>
<feature type="transmembrane region" description="Helical" evidence="1">
    <location>
        <begin position="59"/>
        <end position="79"/>
    </location>
</feature>
<keyword evidence="1" id="KW-0812">Transmembrane</keyword>
<dbReference type="EMBL" id="CP039381">
    <property type="protein sequence ID" value="QCT07321.1"/>
    <property type="molecule type" value="Genomic_DNA"/>
</dbReference>
<keyword evidence="4" id="KW-1185">Reference proteome</keyword>
<protein>
    <submittedName>
        <fullName evidence="3">SHOCT domain-containing protein</fullName>
    </submittedName>
</protein>
<sequence length="256" mass="29121">MKELNIKRVFSIISAICFLVFGIMNFMSFYSIINTSYANPTDLSSTLTWSSLYTFDYKFNHIMEIIVSITFGILAIMLFTNKKNKILLASSGLNLIASLILLVNVIKLFKLGRMDIIFICLASIVLFVDILVNVIPSLNKNLNITKVLTFILPVVMLISIIFYLIKFFSSDYDSYDIPYLVRGLLLLIGFISAGLWLSNFEFGKAKNTTTTTQYQPVQKKKTSDADKLLTYKKLLDNGSITQEEFEQKKSEVINNK</sequence>
<dbReference type="Pfam" id="PF09851">
    <property type="entry name" value="SHOCT"/>
    <property type="match status" value="1"/>
</dbReference>
<feature type="transmembrane region" description="Helical" evidence="1">
    <location>
        <begin position="86"/>
        <end position="110"/>
    </location>
</feature>
<name>A0A4P8XW03_9FIRM</name>
<dbReference type="AlphaFoldDB" id="A0A4P8XW03"/>
<dbReference type="RefSeq" id="WP_138157356.1">
    <property type="nucleotide sequence ID" value="NZ_CP039381.1"/>
</dbReference>
<feature type="transmembrane region" description="Helical" evidence="1">
    <location>
        <begin position="147"/>
        <end position="165"/>
    </location>
</feature>
<accession>A0A4P8XW03</accession>
<keyword evidence="1" id="KW-1133">Transmembrane helix</keyword>
<feature type="transmembrane region" description="Helical" evidence="1">
    <location>
        <begin position="12"/>
        <end position="33"/>
    </location>
</feature>
<reference evidence="3 4" key="1">
    <citation type="submission" date="2019-04" db="EMBL/GenBank/DDBJ databases">
        <authorList>
            <person name="Embree M."/>
            <person name="Gaffney J.R."/>
        </authorList>
    </citation>
    <scope>NUCLEOTIDE SEQUENCE [LARGE SCALE GENOMIC DNA]</scope>
    <source>
        <strain evidence="3 4">JE7A12</strain>
    </source>
</reference>
<evidence type="ECO:0000259" key="2">
    <source>
        <dbReference type="Pfam" id="PF09851"/>
    </source>
</evidence>
<evidence type="ECO:0000256" key="1">
    <source>
        <dbReference type="SAM" id="Phobius"/>
    </source>
</evidence>
<gene>
    <name evidence="3" type="ORF">E5Z56_08100</name>
</gene>
<evidence type="ECO:0000313" key="4">
    <source>
        <dbReference type="Proteomes" id="UP000301475"/>
    </source>
</evidence>
<organism evidence="3 4">
    <name type="scientific">Ruminococcus bovis</name>
    <dbReference type="NCBI Taxonomy" id="2564099"/>
    <lineage>
        <taxon>Bacteria</taxon>
        <taxon>Bacillati</taxon>
        <taxon>Bacillota</taxon>
        <taxon>Clostridia</taxon>
        <taxon>Eubacteriales</taxon>
        <taxon>Oscillospiraceae</taxon>
        <taxon>Ruminococcus</taxon>
    </lineage>
</organism>
<feature type="transmembrane region" description="Helical" evidence="1">
    <location>
        <begin position="116"/>
        <end position="135"/>
    </location>
</feature>
<dbReference type="OrthoDB" id="306887at2"/>
<keyword evidence="1" id="KW-0472">Membrane</keyword>
<dbReference type="Proteomes" id="UP000301475">
    <property type="component" value="Chromosome"/>
</dbReference>
<dbReference type="InterPro" id="IPR018649">
    <property type="entry name" value="SHOCT"/>
</dbReference>
<feature type="transmembrane region" description="Helical" evidence="1">
    <location>
        <begin position="177"/>
        <end position="197"/>
    </location>
</feature>
<evidence type="ECO:0000313" key="3">
    <source>
        <dbReference type="EMBL" id="QCT07321.1"/>
    </source>
</evidence>
<proteinExistence type="predicted"/>
<feature type="domain" description="SHOCT" evidence="2">
    <location>
        <begin position="226"/>
        <end position="251"/>
    </location>
</feature>